<keyword evidence="2" id="KW-0378">Hydrolase</keyword>
<organism evidence="4 5">
    <name type="scientific">Pseudoalteromonas denitrificans DSM 6059</name>
    <dbReference type="NCBI Taxonomy" id="1123010"/>
    <lineage>
        <taxon>Bacteria</taxon>
        <taxon>Pseudomonadati</taxon>
        <taxon>Pseudomonadota</taxon>
        <taxon>Gammaproteobacteria</taxon>
        <taxon>Alteromonadales</taxon>
        <taxon>Pseudoalteromonadaceae</taxon>
        <taxon>Pseudoalteromonas</taxon>
    </lineage>
</organism>
<dbReference type="STRING" id="1123010.SAMN02745724_01762"/>
<dbReference type="AlphaFoldDB" id="A0A1I1JJ06"/>
<keyword evidence="3" id="KW-0732">Signal</keyword>
<dbReference type="OrthoDB" id="6381520at2"/>
<dbReference type="GO" id="GO:0016788">
    <property type="term" value="F:hydrolase activity, acting on ester bonds"/>
    <property type="evidence" value="ECO:0007669"/>
    <property type="project" value="TreeGrafter"/>
</dbReference>
<evidence type="ECO:0000256" key="2">
    <source>
        <dbReference type="ARBA" id="ARBA00022801"/>
    </source>
</evidence>
<name>A0A1I1JJ06_9GAMM</name>
<evidence type="ECO:0000313" key="4">
    <source>
        <dbReference type="EMBL" id="SFC48151.1"/>
    </source>
</evidence>
<dbReference type="SUPFAM" id="SSF53474">
    <property type="entry name" value="alpha/beta-Hydrolases"/>
    <property type="match status" value="1"/>
</dbReference>
<dbReference type="Proteomes" id="UP000198862">
    <property type="component" value="Unassembled WGS sequence"/>
</dbReference>
<comment type="similarity">
    <text evidence="1">Belongs to the esterase D family.</text>
</comment>
<dbReference type="PANTHER" id="PTHR40841">
    <property type="entry name" value="SIDEROPHORE TRIACETYLFUSARININE C ESTERASE"/>
    <property type="match status" value="1"/>
</dbReference>
<evidence type="ECO:0000313" key="5">
    <source>
        <dbReference type="Proteomes" id="UP000198862"/>
    </source>
</evidence>
<accession>A0A1I1JJ06</accession>
<dbReference type="RefSeq" id="WP_091982858.1">
    <property type="nucleotide sequence ID" value="NZ_FOLO01000010.1"/>
</dbReference>
<dbReference type="InterPro" id="IPR029058">
    <property type="entry name" value="AB_hydrolase_fold"/>
</dbReference>
<dbReference type="EMBL" id="FOLO01000010">
    <property type="protein sequence ID" value="SFC48151.1"/>
    <property type="molecule type" value="Genomic_DNA"/>
</dbReference>
<evidence type="ECO:0000256" key="3">
    <source>
        <dbReference type="SAM" id="SignalP"/>
    </source>
</evidence>
<proteinExistence type="inferred from homology"/>
<protein>
    <recommendedName>
        <fullName evidence="6">Esterase</fullName>
    </recommendedName>
</protein>
<evidence type="ECO:0000256" key="1">
    <source>
        <dbReference type="ARBA" id="ARBA00005622"/>
    </source>
</evidence>
<sequence>MKLFYYLAIGLSAFYLSTAHAGTAKSKSFSRMGVQSYTYSSDVLSRDYVIDIVLPPGFNPADSTTKYPVIYILDGYIQFPMVGFNLYQEQLPGDDGVGKIPRAIIVGIEQPITSYDWKLRALDMTPTEIEKNGSLIGGGADNFLTFLNSELKPFINSTYSGNENDQTLLGHSLGGLFGLHTLFTQPHSFSRYVIGSPTTWWDNDYIFSKEQNYAASNTDLNKNVFLFVGSTETCNADGELCGVEDVKKITRRLKSRNYENLIIKRKILKKENHNSVIAPGFNRGVEFVMNANNK</sequence>
<dbReference type="PANTHER" id="PTHR40841:SF2">
    <property type="entry name" value="SIDEROPHORE-DEGRADING ESTERASE (EUROFUNG)"/>
    <property type="match status" value="1"/>
</dbReference>
<dbReference type="InterPro" id="IPR000801">
    <property type="entry name" value="Esterase-like"/>
</dbReference>
<dbReference type="InterPro" id="IPR052558">
    <property type="entry name" value="Siderophore_Hydrolase_D"/>
</dbReference>
<dbReference type="Gene3D" id="3.40.50.1820">
    <property type="entry name" value="alpha/beta hydrolase"/>
    <property type="match status" value="1"/>
</dbReference>
<feature type="chain" id="PRO_5011640937" description="Esterase" evidence="3">
    <location>
        <begin position="22"/>
        <end position="294"/>
    </location>
</feature>
<reference evidence="4 5" key="1">
    <citation type="submission" date="2016-10" db="EMBL/GenBank/DDBJ databases">
        <authorList>
            <person name="de Groot N.N."/>
        </authorList>
    </citation>
    <scope>NUCLEOTIDE SEQUENCE [LARGE SCALE GENOMIC DNA]</scope>
    <source>
        <strain evidence="4 5">DSM 6059</strain>
    </source>
</reference>
<evidence type="ECO:0008006" key="6">
    <source>
        <dbReference type="Google" id="ProtNLM"/>
    </source>
</evidence>
<keyword evidence="5" id="KW-1185">Reference proteome</keyword>
<feature type="signal peptide" evidence="3">
    <location>
        <begin position="1"/>
        <end position="21"/>
    </location>
</feature>
<dbReference type="Pfam" id="PF00756">
    <property type="entry name" value="Esterase"/>
    <property type="match status" value="1"/>
</dbReference>
<gene>
    <name evidence="4" type="ORF">SAMN02745724_01762</name>
</gene>